<evidence type="ECO:0000313" key="3">
    <source>
        <dbReference type="Proteomes" id="UP000323161"/>
    </source>
</evidence>
<organism evidence="2 3">
    <name type="scientific">Marinobacter salinexigens</name>
    <dbReference type="NCBI Taxonomy" id="2919747"/>
    <lineage>
        <taxon>Bacteria</taxon>
        <taxon>Pseudomonadati</taxon>
        <taxon>Pseudomonadota</taxon>
        <taxon>Gammaproteobacteria</taxon>
        <taxon>Pseudomonadales</taxon>
        <taxon>Marinobacteraceae</taxon>
        <taxon>Marinobacter</taxon>
    </lineage>
</organism>
<proteinExistence type="predicted"/>
<evidence type="ECO:0008006" key="4">
    <source>
        <dbReference type="Google" id="ProtNLM"/>
    </source>
</evidence>
<feature type="signal peptide" evidence="1">
    <location>
        <begin position="1"/>
        <end position="20"/>
    </location>
</feature>
<dbReference type="RefSeq" id="WP_149600794.1">
    <property type="nucleotide sequence ID" value="NZ_VTUU01000006.1"/>
</dbReference>
<sequence length="664" mass="70541">MGNFKKLALAVAIASPLVLAGCVNSDDNSSSSSDGTTVNQTVVSGTATAPGGLVAQFEQKNVFEVALNFVVPPVAAAITGLEPVQGALVELIRVDNEGNQIGDVLATSQTSITGDYELTLPQGVNLAGDLIVRITGQNGNELRAQVVEQAVNISPASEFVLRKFIEQGADLGELVVTDIVELSGKVEEFDLTAGANLDEMFETLEREVGAFVENEVAAVSAPEGDGASIAGNYFSAALAIELGDEDGNGYGEVAHDMWFGEFSVTDQGSGTVNLDFTQEDSAYGDMYGTDLQTPYIYYSVDSEVLEDESFAVSFNADGILTAEGEFEEEVDDDGWEARRMPAVTYTFQQVKNTGLLFALSHEAAVSYETIYNESNDTYSLDPDAKKGDDVMRSLEVFSRKPSNLTAADLSGNYGRVWFEGSLFGGGIEMITEINTVTFDGFTVDVGEAEAHSLFVSASGVEYAPWTEPAESGVALDIQSDGTILGEEGGRVGFVNDSTDYIDFTESSGANEQEAIFGKTMLVKLPESQLTLTGKTYRLMYLAMHYDDQVNGDIAMTASQFNTLMTMDSAADGTLNGRFSEAVKNGLGGDIAVGVDQVSDFGFDYTIAANGATEITIADGDSGTTVLDGFFNEDASLGVFTTRYMESDTGNADELGMAVLIDVTE</sequence>
<gene>
    <name evidence="2" type="ORF">FWJ25_13570</name>
</gene>
<name>A0A5B0VEJ3_9GAMM</name>
<comment type="caution">
    <text evidence="2">The sequence shown here is derived from an EMBL/GenBank/DDBJ whole genome shotgun (WGS) entry which is preliminary data.</text>
</comment>
<reference evidence="2 3" key="1">
    <citation type="submission" date="2019-08" db="EMBL/GenBank/DDBJ databases">
        <title>Marinobacter ZYF650 sp. nov., a marine bacterium isolated from seawater of the Mariana trench.</title>
        <authorList>
            <person name="Ahmad W."/>
        </authorList>
    </citation>
    <scope>NUCLEOTIDE SEQUENCE [LARGE SCALE GENOMIC DNA]</scope>
    <source>
        <strain evidence="2 3">ZYF650</strain>
    </source>
</reference>
<evidence type="ECO:0000313" key="2">
    <source>
        <dbReference type="EMBL" id="KAA1172834.1"/>
    </source>
</evidence>
<protein>
    <recommendedName>
        <fullName evidence="4">DUF4382 domain-containing protein</fullName>
    </recommendedName>
</protein>
<feature type="chain" id="PRO_5022792868" description="DUF4382 domain-containing protein" evidence="1">
    <location>
        <begin position="21"/>
        <end position="664"/>
    </location>
</feature>
<dbReference type="EMBL" id="VTUU01000006">
    <property type="protein sequence ID" value="KAA1172834.1"/>
    <property type="molecule type" value="Genomic_DNA"/>
</dbReference>
<dbReference type="AlphaFoldDB" id="A0A5B0VEJ3"/>
<evidence type="ECO:0000256" key="1">
    <source>
        <dbReference type="SAM" id="SignalP"/>
    </source>
</evidence>
<accession>A0A5B0VEJ3</accession>
<keyword evidence="3" id="KW-1185">Reference proteome</keyword>
<dbReference type="Proteomes" id="UP000323161">
    <property type="component" value="Unassembled WGS sequence"/>
</dbReference>
<dbReference type="PROSITE" id="PS51257">
    <property type="entry name" value="PROKAR_LIPOPROTEIN"/>
    <property type="match status" value="1"/>
</dbReference>
<keyword evidence="1" id="KW-0732">Signal</keyword>